<gene>
    <name evidence="13" type="ORF">H8711_09535</name>
</gene>
<comment type="subcellular location">
    <subcellularLocation>
        <location evidence="1">Cytoplasm</location>
    </subcellularLocation>
</comment>
<evidence type="ECO:0000259" key="12">
    <source>
        <dbReference type="PROSITE" id="PS50110"/>
    </source>
</evidence>
<keyword evidence="5" id="KW-0902">Two-component regulatory system</keyword>
<dbReference type="Proteomes" id="UP000653127">
    <property type="component" value="Unassembled WGS sequence"/>
</dbReference>
<dbReference type="InterPro" id="IPR051552">
    <property type="entry name" value="HptR"/>
</dbReference>
<evidence type="ECO:0000256" key="4">
    <source>
        <dbReference type="ARBA" id="ARBA00022553"/>
    </source>
</evidence>
<sequence length="401" mass="47043">MYRVLIADDEEIIRRGIAKLLEKDNEIEVVAQAEDGEYALELAKKYQPELLFVDINMPFLNGLEFIEKIHEELAESLIVIITGYDDFKYAQRALQLGVFEYQLKPISEERFYDTLNRAKQRLSSSHKQQRYLDWARMQLEKNKANLTAEFLDKWFEGLYSETEIEERISYLGMELPDKFGVSIVHFLSNDIYAETGQKWDEELLFYAVENIAREVYEPLAPISSCKNSSGDLILISASIPVEQWNLVEERLKMLLLQYLNLEVSLVRCVGENYLTLPEVYEHALSEIERQSECPQIIREIKDYIEENYSDENFSLQDAANFAHVSPQHLSRVFRHEIGITFMDYVTRIRIRKAIELLRDADLKIYEIAQKVGYSSQHYFSSAFKRVLGVSPLEYRKNEQHR</sequence>
<dbReference type="GO" id="GO:0005737">
    <property type="term" value="C:cytoplasm"/>
    <property type="evidence" value="ECO:0007669"/>
    <property type="project" value="UniProtKB-SubCell"/>
</dbReference>
<comment type="function">
    <text evidence="9">May play the central regulatory role in sporulation. It may be an element of the effector pathway responsible for the activation of sporulation genes in response to nutritional stress. Spo0A may act in concert with spo0H (a sigma factor) to control the expression of some genes that are critical to the sporulation process.</text>
</comment>
<dbReference type="PANTHER" id="PTHR42713:SF3">
    <property type="entry name" value="TRANSCRIPTIONAL REGULATORY PROTEIN HPTR"/>
    <property type="match status" value="1"/>
</dbReference>
<feature type="domain" description="HTH araC/xylS-type" evidence="11">
    <location>
        <begin position="298"/>
        <end position="397"/>
    </location>
</feature>
<name>A0A926E159_9FIRM</name>
<evidence type="ECO:0000256" key="8">
    <source>
        <dbReference type="ARBA" id="ARBA00023163"/>
    </source>
</evidence>
<dbReference type="InterPro" id="IPR001789">
    <property type="entry name" value="Sig_transdc_resp-reg_receiver"/>
</dbReference>
<dbReference type="PANTHER" id="PTHR42713">
    <property type="entry name" value="HISTIDINE KINASE-RELATED"/>
    <property type="match status" value="1"/>
</dbReference>
<dbReference type="InterPro" id="IPR009057">
    <property type="entry name" value="Homeodomain-like_sf"/>
</dbReference>
<dbReference type="GO" id="GO:0000160">
    <property type="term" value="P:phosphorelay signal transduction system"/>
    <property type="evidence" value="ECO:0007669"/>
    <property type="project" value="UniProtKB-KW"/>
</dbReference>
<keyword evidence="7" id="KW-0238">DNA-binding</keyword>
<evidence type="ECO:0000256" key="9">
    <source>
        <dbReference type="ARBA" id="ARBA00024867"/>
    </source>
</evidence>
<dbReference type="InterPro" id="IPR020449">
    <property type="entry name" value="Tscrpt_reg_AraC-type_HTH"/>
</dbReference>
<reference evidence="13" key="1">
    <citation type="submission" date="2020-08" db="EMBL/GenBank/DDBJ databases">
        <title>Genome public.</title>
        <authorList>
            <person name="Liu C."/>
            <person name="Sun Q."/>
        </authorList>
    </citation>
    <scope>NUCLEOTIDE SEQUENCE</scope>
    <source>
        <strain evidence="13">NSJ-31</strain>
    </source>
</reference>
<dbReference type="PROSITE" id="PS00041">
    <property type="entry name" value="HTH_ARAC_FAMILY_1"/>
    <property type="match status" value="1"/>
</dbReference>
<dbReference type="Gene3D" id="3.40.50.2300">
    <property type="match status" value="1"/>
</dbReference>
<accession>A0A926E159</accession>
<keyword evidence="6" id="KW-0805">Transcription regulation</keyword>
<dbReference type="Gene3D" id="1.10.10.60">
    <property type="entry name" value="Homeodomain-like"/>
    <property type="match status" value="2"/>
</dbReference>
<proteinExistence type="predicted"/>
<dbReference type="SMART" id="SM00342">
    <property type="entry name" value="HTH_ARAC"/>
    <property type="match status" value="1"/>
</dbReference>
<dbReference type="EMBL" id="JACRST010000015">
    <property type="protein sequence ID" value="MBC8547169.1"/>
    <property type="molecule type" value="Genomic_DNA"/>
</dbReference>
<evidence type="ECO:0000259" key="11">
    <source>
        <dbReference type="PROSITE" id="PS01124"/>
    </source>
</evidence>
<evidence type="ECO:0000256" key="7">
    <source>
        <dbReference type="ARBA" id="ARBA00023125"/>
    </source>
</evidence>
<dbReference type="PROSITE" id="PS01124">
    <property type="entry name" value="HTH_ARAC_FAMILY_2"/>
    <property type="match status" value="1"/>
</dbReference>
<keyword evidence="4 10" id="KW-0597">Phosphoprotein</keyword>
<evidence type="ECO:0000256" key="3">
    <source>
        <dbReference type="ARBA" id="ARBA00022490"/>
    </source>
</evidence>
<evidence type="ECO:0000256" key="6">
    <source>
        <dbReference type="ARBA" id="ARBA00023015"/>
    </source>
</evidence>
<dbReference type="GO" id="GO:0043565">
    <property type="term" value="F:sequence-specific DNA binding"/>
    <property type="evidence" value="ECO:0007669"/>
    <property type="project" value="InterPro"/>
</dbReference>
<dbReference type="InterPro" id="IPR018062">
    <property type="entry name" value="HTH_AraC-typ_CS"/>
</dbReference>
<dbReference type="PRINTS" id="PR00032">
    <property type="entry name" value="HTHARAC"/>
</dbReference>
<dbReference type="GO" id="GO:0003700">
    <property type="term" value="F:DNA-binding transcription factor activity"/>
    <property type="evidence" value="ECO:0007669"/>
    <property type="project" value="InterPro"/>
</dbReference>
<feature type="domain" description="Response regulatory" evidence="12">
    <location>
        <begin position="3"/>
        <end position="119"/>
    </location>
</feature>
<feature type="modified residue" description="4-aspartylphosphate" evidence="10">
    <location>
        <position position="54"/>
    </location>
</feature>
<evidence type="ECO:0000256" key="10">
    <source>
        <dbReference type="PROSITE-ProRule" id="PRU00169"/>
    </source>
</evidence>
<dbReference type="RefSeq" id="WP_249283243.1">
    <property type="nucleotide sequence ID" value="NZ_JACRST010000015.1"/>
</dbReference>
<dbReference type="Pfam" id="PF00072">
    <property type="entry name" value="Response_reg"/>
    <property type="match status" value="1"/>
</dbReference>
<dbReference type="SUPFAM" id="SSF52172">
    <property type="entry name" value="CheY-like"/>
    <property type="match status" value="1"/>
</dbReference>
<evidence type="ECO:0000313" key="14">
    <source>
        <dbReference type="Proteomes" id="UP000653127"/>
    </source>
</evidence>
<dbReference type="InterPro" id="IPR018060">
    <property type="entry name" value="HTH_AraC"/>
</dbReference>
<dbReference type="AlphaFoldDB" id="A0A926E159"/>
<dbReference type="Pfam" id="PF12833">
    <property type="entry name" value="HTH_18"/>
    <property type="match status" value="1"/>
</dbReference>
<comment type="caution">
    <text evidence="13">The sequence shown here is derived from an EMBL/GenBank/DDBJ whole genome shotgun (WGS) entry which is preliminary data.</text>
</comment>
<dbReference type="InterPro" id="IPR011006">
    <property type="entry name" value="CheY-like_superfamily"/>
</dbReference>
<keyword evidence="3" id="KW-0963">Cytoplasm</keyword>
<protein>
    <recommendedName>
        <fullName evidence="2">Stage 0 sporulation protein A homolog</fullName>
    </recommendedName>
</protein>
<organism evidence="13 14">
    <name type="scientific">Ligaoa zhengdingensis</name>
    <dbReference type="NCBI Taxonomy" id="2763658"/>
    <lineage>
        <taxon>Bacteria</taxon>
        <taxon>Bacillati</taxon>
        <taxon>Bacillota</taxon>
        <taxon>Clostridia</taxon>
        <taxon>Eubacteriales</taxon>
        <taxon>Oscillospiraceae</taxon>
        <taxon>Ligaoa</taxon>
    </lineage>
</organism>
<evidence type="ECO:0000313" key="13">
    <source>
        <dbReference type="EMBL" id="MBC8547169.1"/>
    </source>
</evidence>
<evidence type="ECO:0000256" key="5">
    <source>
        <dbReference type="ARBA" id="ARBA00023012"/>
    </source>
</evidence>
<dbReference type="CDD" id="cd17536">
    <property type="entry name" value="REC_YesN-like"/>
    <property type="match status" value="1"/>
</dbReference>
<dbReference type="SUPFAM" id="SSF46689">
    <property type="entry name" value="Homeodomain-like"/>
    <property type="match status" value="2"/>
</dbReference>
<evidence type="ECO:0000256" key="2">
    <source>
        <dbReference type="ARBA" id="ARBA00018672"/>
    </source>
</evidence>
<evidence type="ECO:0000256" key="1">
    <source>
        <dbReference type="ARBA" id="ARBA00004496"/>
    </source>
</evidence>
<keyword evidence="8" id="KW-0804">Transcription</keyword>
<dbReference type="PROSITE" id="PS50110">
    <property type="entry name" value="RESPONSE_REGULATORY"/>
    <property type="match status" value="1"/>
</dbReference>
<dbReference type="SMART" id="SM00448">
    <property type="entry name" value="REC"/>
    <property type="match status" value="1"/>
</dbReference>
<keyword evidence="14" id="KW-1185">Reference proteome</keyword>